<keyword evidence="1" id="KW-0805">Transcription regulation</keyword>
<dbReference type="PROSITE" id="PS50977">
    <property type="entry name" value="HTH_TETR_2"/>
    <property type="match status" value="1"/>
</dbReference>
<dbReference type="GO" id="GO:0000976">
    <property type="term" value="F:transcription cis-regulatory region binding"/>
    <property type="evidence" value="ECO:0007669"/>
    <property type="project" value="TreeGrafter"/>
</dbReference>
<keyword evidence="2 4" id="KW-0238">DNA-binding</keyword>
<dbReference type="AlphaFoldDB" id="A0A2U9PLE1"/>
<evidence type="ECO:0000313" key="7">
    <source>
        <dbReference type="Proteomes" id="UP000011200"/>
    </source>
</evidence>
<dbReference type="RefSeq" id="WP_003892894.1">
    <property type="nucleotide sequence ID" value="NZ_CP027541.1"/>
</dbReference>
<evidence type="ECO:0000256" key="4">
    <source>
        <dbReference type="PROSITE-ProRule" id="PRU00335"/>
    </source>
</evidence>
<evidence type="ECO:0000256" key="3">
    <source>
        <dbReference type="ARBA" id="ARBA00023163"/>
    </source>
</evidence>
<name>A0A2U9PLE1_MYCSE</name>
<organism evidence="6 7">
    <name type="scientific">Mycolicibacterium smegmatis (strain MKD8)</name>
    <name type="common">Mycobacterium smegmatis</name>
    <dbReference type="NCBI Taxonomy" id="1214915"/>
    <lineage>
        <taxon>Bacteria</taxon>
        <taxon>Bacillati</taxon>
        <taxon>Actinomycetota</taxon>
        <taxon>Actinomycetes</taxon>
        <taxon>Mycobacteriales</taxon>
        <taxon>Mycobacteriaceae</taxon>
        <taxon>Mycolicibacterium</taxon>
    </lineage>
</organism>
<keyword evidence="3" id="KW-0804">Transcription</keyword>
<evidence type="ECO:0000256" key="1">
    <source>
        <dbReference type="ARBA" id="ARBA00023015"/>
    </source>
</evidence>
<dbReference type="PANTHER" id="PTHR30055">
    <property type="entry name" value="HTH-TYPE TRANSCRIPTIONAL REGULATOR RUTR"/>
    <property type="match status" value="1"/>
</dbReference>
<evidence type="ECO:0000256" key="2">
    <source>
        <dbReference type="ARBA" id="ARBA00023125"/>
    </source>
</evidence>
<gene>
    <name evidence="6" type="ORF">D806_015230</name>
</gene>
<dbReference type="SUPFAM" id="SSF46689">
    <property type="entry name" value="Homeodomain-like"/>
    <property type="match status" value="1"/>
</dbReference>
<dbReference type="InterPro" id="IPR050109">
    <property type="entry name" value="HTH-type_TetR-like_transc_reg"/>
</dbReference>
<reference evidence="7" key="2">
    <citation type="submission" date="2018-03" db="EMBL/GenBank/DDBJ databases">
        <authorList>
            <person name="Derbyshire K."/>
            <person name="Gray T.A."/>
            <person name="Champion M."/>
        </authorList>
    </citation>
    <scope>NUCLEOTIDE SEQUENCE [LARGE SCALE GENOMIC DNA]</scope>
    <source>
        <strain evidence="7">MKD8</strain>
    </source>
</reference>
<dbReference type="PANTHER" id="PTHR30055:SF234">
    <property type="entry name" value="HTH-TYPE TRANSCRIPTIONAL REGULATOR BETI"/>
    <property type="match status" value="1"/>
</dbReference>
<dbReference type="InterPro" id="IPR036271">
    <property type="entry name" value="Tet_transcr_reg_TetR-rel_C_sf"/>
</dbReference>
<evidence type="ECO:0000313" key="6">
    <source>
        <dbReference type="EMBL" id="AWT52508.1"/>
    </source>
</evidence>
<reference evidence="6 7" key="1">
    <citation type="journal article" date="2013" name="Genome Announc.">
        <title>Draft genome sequence of MKD8, a conjugal recipient Mycobacterium smegmatis strain.</title>
        <authorList>
            <person name="Gray T.A."/>
            <person name="Palumbo M.J."/>
            <person name="Derbyshire K.M."/>
        </authorList>
    </citation>
    <scope>NUCLEOTIDE SEQUENCE [LARGE SCALE GENOMIC DNA]</scope>
    <source>
        <strain evidence="6 7">MKD8</strain>
    </source>
</reference>
<feature type="domain" description="HTH tetR-type" evidence="5">
    <location>
        <begin position="27"/>
        <end position="87"/>
    </location>
</feature>
<dbReference type="Proteomes" id="UP000011200">
    <property type="component" value="Chromosome"/>
</dbReference>
<protein>
    <submittedName>
        <fullName evidence="6">Transcriptional regulator, TetR family protein</fullName>
    </submittedName>
</protein>
<evidence type="ECO:0000259" key="5">
    <source>
        <dbReference type="PROSITE" id="PS50977"/>
    </source>
</evidence>
<dbReference type="InterPro" id="IPR009057">
    <property type="entry name" value="Homeodomain-like_sf"/>
</dbReference>
<accession>A0A2U9PLE1</accession>
<sequence>MRPGGAARKSWSEIGNYGQVGRPNRQAQRREEILDAAIALIERHDLATLRIADVAAELGLTPNAVRYYFKEMDQLLSELAQRSDTRFYDDRLAVVERIDDPCAQLALTIGAGLPTGPEDAEWRAIWRAVLAAGFELDQRRDVQHIYHRQVGLYTDILDGGARAGAFELRSPARDVAMTLMAMEDYLGYRIVARDPDLDRETALRLMRGYAEMATGATLPVTA</sequence>
<proteinExistence type="predicted"/>
<dbReference type="GO" id="GO:0003700">
    <property type="term" value="F:DNA-binding transcription factor activity"/>
    <property type="evidence" value="ECO:0007669"/>
    <property type="project" value="TreeGrafter"/>
</dbReference>
<dbReference type="SUPFAM" id="SSF48498">
    <property type="entry name" value="Tetracyclin repressor-like, C-terminal domain"/>
    <property type="match status" value="1"/>
</dbReference>
<dbReference type="Pfam" id="PF00440">
    <property type="entry name" value="TetR_N"/>
    <property type="match status" value="1"/>
</dbReference>
<dbReference type="InterPro" id="IPR001647">
    <property type="entry name" value="HTH_TetR"/>
</dbReference>
<dbReference type="Gene3D" id="1.10.357.10">
    <property type="entry name" value="Tetracycline Repressor, domain 2"/>
    <property type="match status" value="1"/>
</dbReference>
<dbReference type="EMBL" id="CP027541">
    <property type="protein sequence ID" value="AWT52508.1"/>
    <property type="molecule type" value="Genomic_DNA"/>
</dbReference>
<feature type="DNA-binding region" description="H-T-H motif" evidence="4">
    <location>
        <begin position="50"/>
        <end position="69"/>
    </location>
</feature>